<reference evidence="2" key="1">
    <citation type="submission" date="2016-11" db="UniProtKB">
        <authorList>
            <consortium name="WormBaseParasite"/>
        </authorList>
    </citation>
    <scope>IDENTIFICATION</scope>
    <source>
        <strain evidence="2">KR3021</strain>
    </source>
</reference>
<name>A0AC35TX64_9BILA</name>
<dbReference type="Proteomes" id="UP000095286">
    <property type="component" value="Unplaced"/>
</dbReference>
<dbReference type="WBParaSite" id="RSKR_0000510600.1">
    <property type="protein sequence ID" value="RSKR_0000510600.1"/>
    <property type="gene ID" value="RSKR_0000510600"/>
</dbReference>
<protein>
    <submittedName>
        <fullName evidence="2">Armadillo-type fold,Armadillo-like helical</fullName>
    </submittedName>
</protein>
<organism evidence="1 2">
    <name type="scientific">Rhabditophanes sp. KR3021</name>
    <dbReference type="NCBI Taxonomy" id="114890"/>
    <lineage>
        <taxon>Eukaryota</taxon>
        <taxon>Metazoa</taxon>
        <taxon>Ecdysozoa</taxon>
        <taxon>Nematoda</taxon>
        <taxon>Chromadorea</taxon>
        <taxon>Rhabditida</taxon>
        <taxon>Tylenchina</taxon>
        <taxon>Panagrolaimomorpha</taxon>
        <taxon>Strongyloidoidea</taxon>
        <taxon>Alloionematidae</taxon>
        <taxon>Rhabditophanes</taxon>
    </lineage>
</organism>
<evidence type="ECO:0000313" key="1">
    <source>
        <dbReference type="Proteomes" id="UP000095286"/>
    </source>
</evidence>
<accession>A0AC35TX64</accession>
<proteinExistence type="predicted"/>
<evidence type="ECO:0000313" key="2">
    <source>
        <dbReference type="WBParaSite" id="RSKR_0000510600.1"/>
    </source>
</evidence>
<sequence>MDGKYTFEDLNKEVVKIIPEALVEFYKTLPADVFGGKSAEPKEFLQKTFDNYLESDDWEKRDSALEIFDALHSFFKVPDYESVKELIIKDPSEFVRASGVKFLTTSYPILFNSDIWHLMTPELDSIVRRSFLHALENLETPSTIYLQNESTLIYYLDDDDTFIHDKALSLLKRHCNFKSANPPNITTTDIFSLLTHQTESDETQVKECYGD</sequence>